<reference evidence="2" key="2">
    <citation type="submission" date="2024-06" db="EMBL/GenBank/DDBJ databases">
        <authorList>
            <person name="Sakai Y."/>
            <person name="Fujii T."/>
        </authorList>
    </citation>
    <scope>NUCLEOTIDE SEQUENCE</scope>
    <source>
        <strain evidence="2">M701</strain>
        <plasmid evidence="2">pM7012</plasmid>
    </source>
</reference>
<dbReference type="AlphaFoldDB" id="V5YPT6"/>
<geneLocation type="plasmid" evidence="2">
    <name>pM7012</name>
</geneLocation>
<accession>V5YPT6</accession>
<protein>
    <submittedName>
        <fullName evidence="2">Uncharacterized protein</fullName>
    </submittedName>
</protein>
<feature type="region of interest" description="Disordered" evidence="1">
    <location>
        <begin position="59"/>
        <end position="101"/>
    </location>
</feature>
<keyword evidence="2" id="KW-0614">Plasmid</keyword>
<name>V5YPT6_9BURK</name>
<evidence type="ECO:0000313" key="2">
    <source>
        <dbReference type="EMBL" id="BAO18936.1"/>
    </source>
</evidence>
<reference evidence="2" key="1">
    <citation type="journal article" date="2014" name="Microbiology">
        <title>A 2,4-dichlorophenoxyacetic acid degradation plasmid pM7012 discloses distribution of an unclassified megaplasmid group across bacterial species.</title>
        <authorList>
            <person name="Sakai Y."/>
            <person name="Ogawa N."/>
            <person name="Shimomura Y."/>
            <person name="Fujii T."/>
        </authorList>
    </citation>
    <scope>NUCLEOTIDE SEQUENCE</scope>
    <source>
        <strain evidence="2">M701</strain>
    </source>
</reference>
<feature type="compositionally biased region" description="Basic residues" evidence="1">
    <location>
        <begin position="77"/>
        <end position="91"/>
    </location>
</feature>
<feature type="region of interest" description="Disordered" evidence="1">
    <location>
        <begin position="1"/>
        <end position="41"/>
    </location>
</feature>
<dbReference type="EMBL" id="AB853026">
    <property type="protein sequence ID" value="BAO18936.1"/>
    <property type="molecule type" value="Genomic_DNA"/>
</dbReference>
<organism evidence="2">
    <name type="scientific">Burkholderia sp. M701</name>
    <dbReference type="NCBI Taxonomy" id="326454"/>
    <lineage>
        <taxon>Bacteria</taxon>
        <taxon>Pseudomonadati</taxon>
        <taxon>Pseudomonadota</taxon>
        <taxon>Betaproteobacteria</taxon>
        <taxon>Burkholderiales</taxon>
        <taxon>Burkholderiaceae</taxon>
        <taxon>Burkholderia</taxon>
    </lineage>
</organism>
<sequence length="101" mass="11343">MDSRKQGESGPRGHAQGDFARGLLPRATRPDRLTSIPARSQGRCRARSLKILATRLVPPLGDEPLVPGSQRLNGPRRGCRHRRGNWTRLRRGGPNWRLPNH</sequence>
<proteinExistence type="predicted"/>
<evidence type="ECO:0000256" key="1">
    <source>
        <dbReference type="SAM" id="MobiDB-lite"/>
    </source>
</evidence>